<dbReference type="OrthoDB" id="5388283at2759"/>
<organism evidence="4 5">
    <name type="scientific">Parascedosporium putredinis</name>
    <dbReference type="NCBI Taxonomy" id="1442378"/>
    <lineage>
        <taxon>Eukaryota</taxon>
        <taxon>Fungi</taxon>
        <taxon>Dikarya</taxon>
        <taxon>Ascomycota</taxon>
        <taxon>Pezizomycotina</taxon>
        <taxon>Sordariomycetes</taxon>
        <taxon>Hypocreomycetidae</taxon>
        <taxon>Microascales</taxon>
        <taxon>Microascaceae</taxon>
        <taxon>Parascedosporium</taxon>
    </lineage>
</organism>
<evidence type="ECO:0000259" key="3">
    <source>
        <dbReference type="PROSITE" id="PS50948"/>
    </source>
</evidence>
<feature type="compositionally biased region" description="Low complexity" evidence="1">
    <location>
        <begin position="267"/>
        <end position="286"/>
    </location>
</feature>
<keyword evidence="2" id="KW-0732">Signal</keyword>
<comment type="caution">
    <text evidence="4">The sequence shown here is derived from an EMBL/GenBank/DDBJ whole genome shotgun (WGS) entry which is preliminary data.</text>
</comment>
<feature type="region of interest" description="Disordered" evidence="1">
    <location>
        <begin position="241"/>
        <end position="300"/>
    </location>
</feature>
<feature type="compositionally biased region" description="Low complexity" evidence="1">
    <location>
        <begin position="242"/>
        <end position="259"/>
    </location>
</feature>
<feature type="chain" id="PRO_5040318375" description="Apple domain-containing protein" evidence="2">
    <location>
        <begin position="21"/>
        <end position="519"/>
    </location>
</feature>
<feature type="signal peptide" evidence="2">
    <location>
        <begin position="1"/>
        <end position="20"/>
    </location>
</feature>
<gene>
    <name evidence="4" type="ORF">PPNO1_LOCUS5752</name>
</gene>
<sequence length="519" mass="55217">MVSLTVLALGLSALVHPAAGRRSGCKPRSTVLESSISTSTSPSISISTDTSTTADVSASPTPSAGPVTVVNVATNGNFAVRDATWPGGVFGFNSTGRVDFNDNHGYRPDNTGDTGCVRMVRGPGSSKRKRQESEFPPAVLEQYMRDLEPDTVYTVRLFYTVNQNTGAGDCRLDGYFGGALFDSTDVFPVVSGATEGATPWVEFLTTTTVGVSEAWLTFVVDCEGSGRADVFVDSLFLSNQVTPRPSTTSSSPTRPRPTSSFPPRPRLPYAAARDTPTTVIPPTTTTQDDDDTPSPTQSVWCPAGAPSAPGQCYYASPTPIGSTCWVSAEKELANSETYGVSREQFPKQNSIMDCALICKLTEDVCKAFAWTAEDGCILSPVRLFYAGYTRLTPATQFYWNDLGCADCRMCSNTPPSSTTTTTAPTPSSTCPLVYGQGCTLPSGPAEGATCVARGSNNALECAATCRLLDNCGAFAFDYERRACQFVTTTLAEAGFAQGVLVDLAYWYDKACYDCVDCQP</sequence>
<dbReference type="InterPro" id="IPR003609">
    <property type="entry name" value="Pan_app"/>
</dbReference>
<feature type="compositionally biased region" description="Low complexity" evidence="1">
    <location>
        <begin position="34"/>
        <end position="64"/>
    </location>
</feature>
<reference evidence="4" key="1">
    <citation type="submission" date="2022-11" db="EMBL/GenBank/DDBJ databases">
        <authorList>
            <person name="Scott C."/>
            <person name="Bruce N."/>
        </authorList>
    </citation>
    <scope>NUCLEOTIDE SEQUENCE</scope>
</reference>
<dbReference type="PROSITE" id="PS50948">
    <property type="entry name" value="PAN"/>
    <property type="match status" value="1"/>
</dbReference>
<evidence type="ECO:0000313" key="4">
    <source>
        <dbReference type="EMBL" id="CAI4216087.1"/>
    </source>
</evidence>
<accession>A0A9P1MC85</accession>
<evidence type="ECO:0000313" key="5">
    <source>
        <dbReference type="Proteomes" id="UP000838763"/>
    </source>
</evidence>
<dbReference type="EMBL" id="CALLCH030000015">
    <property type="protein sequence ID" value="CAI4216087.1"/>
    <property type="molecule type" value="Genomic_DNA"/>
</dbReference>
<dbReference type="Proteomes" id="UP000838763">
    <property type="component" value="Unassembled WGS sequence"/>
</dbReference>
<feature type="domain" description="Apple" evidence="3">
    <location>
        <begin position="430"/>
        <end position="511"/>
    </location>
</feature>
<evidence type="ECO:0000256" key="1">
    <source>
        <dbReference type="SAM" id="MobiDB-lite"/>
    </source>
</evidence>
<keyword evidence="5" id="KW-1185">Reference proteome</keyword>
<feature type="region of interest" description="Disordered" evidence="1">
    <location>
        <begin position="20"/>
        <end position="65"/>
    </location>
</feature>
<protein>
    <recommendedName>
        <fullName evidence="3">Apple domain-containing protein</fullName>
    </recommendedName>
</protein>
<proteinExistence type="predicted"/>
<evidence type="ECO:0000256" key="2">
    <source>
        <dbReference type="SAM" id="SignalP"/>
    </source>
</evidence>
<name>A0A9P1MC85_9PEZI</name>
<dbReference type="AlphaFoldDB" id="A0A9P1MC85"/>